<feature type="region of interest" description="Disordered" evidence="6">
    <location>
        <begin position="583"/>
        <end position="612"/>
    </location>
</feature>
<dbReference type="OrthoDB" id="420519at2759"/>
<feature type="region of interest" description="Disordered" evidence="6">
    <location>
        <begin position="712"/>
        <end position="1078"/>
    </location>
</feature>
<feature type="transmembrane region" description="Helical" evidence="7">
    <location>
        <begin position="655"/>
        <end position="676"/>
    </location>
</feature>
<feature type="compositionally biased region" description="Polar residues" evidence="6">
    <location>
        <begin position="807"/>
        <end position="816"/>
    </location>
</feature>
<proteinExistence type="inferred from homology"/>
<feature type="transmembrane region" description="Helical" evidence="7">
    <location>
        <begin position="420"/>
        <end position="439"/>
    </location>
</feature>
<evidence type="ECO:0000313" key="8">
    <source>
        <dbReference type="EMBL" id="PPQ99225.1"/>
    </source>
</evidence>
<dbReference type="GO" id="GO:0005886">
    <property type="term" value="C:plasma membrane"/>
    <property type="evidence" value="ECO:0007669"/>
    <property type="project" value="TreeGrafter"/>
</dbReference>
<feature type="transmembrane region" description="Helical" evidence="7">
    <location>
        <begin position="487"/>
        <end position="507"/>
    </location>
</feature>
<feature type="transmembrane region" description="Helical" evidence="7">
    <location>
        <begin position="622"/>
        <end position="643"/>
    </location>
</feature>
<feature type="compositionally biased region" description="Low complexity" evidence="6">
    <location>
        <begin position="893"/>
        <end position="909"/>
    </location>
</feature>
<feature type="transmembrane region" description="Helical" evidence="7">
    <location>
        <begin position="261"/>
        <end position="283"/>
    </location>
</feature>
<evidence type="ECO:0000256" key="4">
    <source>
        <dbReference type="ARBA" id="ARBA00022989"/>
    </source>
</evidence>
<dbReference type="AlphaFoldDB" id="A0A409Y804"/>
<feature type="compositionally biased region" description="Basic and acidic residues" evidence="6">
    <location>
        <begin position="52"/>
        <end position="62"/>
    </location>
</feature>
<feature type="compositionally biased region" description="Polar residues" evidence="6">
    <location>
        <begin position="952"/>
        <end position="965"/>
    </location>
</feature>
<evidence type="ECO:0000256" key="1">
    <source>
        <dbReference type="ARBA" id="ARBA00004141"/>
    </source>
</evidence>
<dbReference type="Pfam" id="PF04515">
    <property type="entry name" value="Choline_transpo"/>
    <property type="match status" value="1"/>
</dbReference>
<dbReference type="PANTHER" id="PTHR12385:SF88">
    <property type="entry name" value="CHOLINE TRANSPORTER-LIKE PROTEIN CTL1"/>
    <property type="match status" value="1"/>
</dbReference>
<feature type="compositionally biased region" description="Low complexity" evidence="6">
    <location>
        <begin position="156"/>
        <end position="168"/>
    </location>
</feature>
<feature type="transmembrane region" description="Helical" evidence="7">
    <location>
        <begin position="519"/>
        <end position="541"/>
    </location>
</feature>
<dbReference type="STRING" id="181874.A0A409Y804"/>
<sequence>MATTFSAFASQYLNRQHASTLSSSSQPMFFSFTSDTASHHGRHDPDLDDLDDPHLRESELEQSRNSAEDDEDPYLRLDEDDHVGKQGFDSKRQQHQSIPLIARSPSPDSPPGWLAHLAHSPQRRRSPSPSPSSSSSDSGPPADLMVASPPAKSKTQRAAQQVRVPQQTGHTLNPPRTAHSLSLTDSLLPRDGRSRPLDVFSLPDPRLTSRARRKYHEPIWISVWLGLVLFILLFTIIILFTTTTPTNMPKMAVPYYVLLRTVPMIIILTCASALVAYAHVYLLRIFVKPVMVATSIFIPATLLMSAIWAFIGSFMWEEGVTPTWGETVGLRLFSLIPLALAVITGRRLVHLPRSIHVTSSTLTLTTHLLISNPFLLGLSPAILLCALIGSIPFVTLIFRLLLHGYGTKVESGWEWHVQAWANWSIFGTLSIWLWSWAVARGVLRMTCASVIGAWYFADPALPPPPPTDTYTIHAALTRATGPSFGSIIIASLILTIMRMLAITVLLLRRLPPLLLRIPWVPLSVPIALYVVPGIRWLVIFLEEKTGRLSRYALIYVGLTGAGFWESATRGVALVSGAGGTQWGIEEEEEEEEPQSNRGRRTRNSRPRNARLQRRKFGTEPPLAMLTISPLTLTFPFALITYLFVAHTLGAPNDALGAALLAGGVTALVGLFCVGLVKDTADTLYLCYCIDKAAGERRREEVFIAFEYDKDPEAGIPPSRQQQQQQQQQQHASRPHGPPIQRPIPPQHSRLAESTNARSPLSVLPLTNPKQSSKRPEVLFEAAPGYGAPESSEDSGTDESSPHRPAASQAQQKQRIGQTPEYLVDSSEEGEDYAGPAAQSQHRFDIGKDNDEDEDDDLDPFKKSGMGEEDFGLPAPSKPVSIPAANNKNRTFQSGGTPTISPPSTGTTPRGLGGVGLGVNLGFNTDRRVGGGMSPVGAQLGRARERQPGERMLTSTQELNMKSQFLMNMRSYGDESVGGSHRSRSGSGSGGSGSGSLTASAVGSRTHSRAQSYSLSQAQSLSLSQSLAVAQGQTRESQQSMGSGLTSAANLKVSSGMGLPESDEDDEGSQLGPGSDFFK</sequence>
<dbReference type="GO" id="GO:0022857">
    <property type="term" value="F:transmembrane transporter activity"/>
    <property type="evidence" value="ECO:0007669"/>
    <property type="project" value="InterPro"/>
</dbReference>
<feature type="compositionally biased region" description="Pro residues" evidence="6">
    <location>
        <begin position="735"/>
        <end position="745"/>
    </location>
</feature>
<dbReference type="InterPro" id="IPR007603">
    <property type="entry name" value="Choline_transptr-like"/>
</dbReference>
<evidence type="ECO:0000256" key="3">
    <source>
        <dbReference type="ARBA" id="ARBA00022692"/>
    </source>
</evidence>
<feature type="compositionally biased region" description="Low complexity" evidence="6">
    <location>
        <begin position="720"/>
        <end position="729"/>
    </location>
</feature>
<feature type="transmembrane region" description="Helical" evidence="7">
    <location>
        <begin position="219"/>
        <end position="241"/>
    </location>
</feature>
<comment type="subcellular location">
    <subcellularLocation>
        <location evidence="1">Membrane</location>
        <topology evidence="1">Multi-pass membrane protein</topology>
    </subcellularLocation>
</comment>
<dbReference type="EMBL" id="NHTK01001366">
    <property type="protein sequence ID" value="PPQ99225.1"/>
    <property type="molecule type" value="Genomic_DNA"/>
</dbReference>
<comment type="similarity">
    <text evidence="2">Belongs to the CTL (choline transporter-like) family.</text>
</comment>
<feature type="compositionally biased region" description="Basic residues" evidence="6">
    <location>
        <begin position="597"/>
        <end position="612"/>
    </location>
</feature>
<comment type="caution">
    <text evidence="8">The sequence shown here is derived from an EMBL/GenBank/DDBJ whole genome shotgun (WGS) entry which is preliminary data.</text>
</comment>
<keyword evidence="4 7" id="KW-1133">Transmembrane helix</keyword>
<reference evidence="8 9" key="1">
    <citation type="journal article" date="2018" name="Evol. Lett.">
        <title>Horizontal gene cluster transfer increased hallucinogenic mushroom diversity.</title>
        <authorList>
            <person name="Reynolds H.T."/>
            <person name="Vijayakumar V."/>
            <person name="Gluck-Thaler E."/>
            <person name="Korotkin H.B."/>
            <person name="Matheny P.B."/>
            <person name="Slot J.C."/>
        </authorList>
    </citation>
    <scope>NUCLEOTIDE SEQUENCE [LARGE SCALE GENOMIC DNA]</scope>
    <source>
        <strain evidence="8 9">2629</strain>
    </source>
</reference>
<evidence type="ECO:0000256" key="7">
    <source>
        <dbReference type="SAM" id="Phobius"/>
    </source>
</evidence>
<feature type="transmembrane region" description="Helical" evidence="7">
    <location>
        <begin position="374"/>
        <end position="400"/>
    </location>
</feature>
<feature type="transmembrane region" description="Helical" evidence="7">
    <location>
        <begin position="290"/>
        <end position="316"/>
    </location>
</feature>
<organism evidence="8 9">
    <name type="scientific">Panaeolus cyanescens</name>
    <dbReference type="NCBI Taxonomy" id="181874"/>
    <lineage>
        <taxon>Eukaryota</taxon>
        <taxon>Fungi</taxon>
        <taxon>Dikarya</taxon>
        <taxon>Basidiomycota</taxon>
        <taxon>Agaricomycotina</taxon>
        <taxon>Agaricomycetes</taxon>
        <taxon>Agaricomycetidae</taxon>
        <taxon>Agaricales</taxon>
        <taxon>Agaricineae</taxon>
        <taxon>Galeropsidaceae</taxon>
        <taxon>Panaeolus</taxon>
    </lineage>
</organism>
<feature type="transmembrane region" description="Helical" evidence="7">
    <location>
        <begin position="328"/>
        <end position="349"/>
    </location>
</feature>
<dbReference type="PANTHER" id="PTHR12385">
    <property type="entry name" value="CHOLINE TRANSPORTER-LIKE (SLC FAMILY 44)"/>
    <property type="match status" value="1"/>
</dbReference>
<feature type="compositionally biased region" description="Polar residues" evidence="6">
    <location>
        <begin position="1033"/>
        <end position="1052"/>
    </location>
</feature>
<feature type="compositionally biased region" description="Low complexity" evidence="6">
    <location>
        <begin position="131"/>
        <end position="141"/>
    </location>
</feature>
<name>A0A409Y804_9AGAR</name>
<keyword evidence="9" id="KW-1185">Reference proteome</keyword>
<evidence type="ECO:0000313" key="9">
    <source>
        <dbReference type="Proteomes" id="UP000284842"/>
    </source>
</evidence>
<dbReference type="InParanoid" id="A0A409Y804"/>
<evidence type="ECO:0000256" key="5">
    <source>
        <dbReference type="ARBA" id="ARBA00023136"/>
    </source>
</evidence>
<keyword evidence="3 7" id="KW-0812">Transmembrane</keyword>
<evidence type="ECO:0000256" key="2">
    <source>
        <dbReference type="ARBA" id="ARBA00007168"/>
    </source>
</evidence>
<feature type="compositionally biased region" description="Low complexity" evidence="6">
    <location>
        <begin position="994"/>
        <end position="1032"/>
    </location>
</feature>
<evidence type="ECO:0000256" key="6">
    <source>
        <dbReference type="SAM" id="MobiDB-lite"/>
    </source>
</evidence>
<gene>
    <name evidence="8" type="ORF">CVT24_009244</name>
</gene>
<feature type="region of interest" description="Disordered" evidence="6">
    <location>
        <begin position="35"/>
        <end position="189"/>
    </location>
</feature>
<feature type="compositionally biased region" description="Basic and acidic residues" evidence="6">
    <location>
        <begin position="73"/>
        <end position="92"/>
    </location>
</feature>
<accession>A0A409Y804</accession>
<keyword evidence="5 7" id="KW-0472">Membrane</keyword>
<feature type="compositionally biased region" description="Polar residues" evidence="6">
    <location>
        <begin position="883"/>
        <end position="892"/>
    </location>
</feature>
<dbReference type="Proteomes" id="UP000284842">
    <property type="component" value="Unassembled WGS sequence"/>
</dbReference>
<protein>
    <submittedName>
        <fullName evidence="8">Uncharacterized protein</fullName>
    </submittedName>
</protein>
<feature type="compositionally biased region" description="Acidic residues" evidence="6">
    <location>
        <begin position="584"/>
        <end position="593"/>
    </location>
</feature>